<keyword evidence="3" id="KW-1185">Reference proteome</keyword>
<protein>
    <submittedName>
        <fullName evidence="2">Uncharacterized protein</fullName>
    </submittedName>
</protein>
<accession>A0ABT5H281</accession>
<evidence type="ECO:0000313" key="3">
    <source>
        <dbReference type="Proteomes" id="UP001150001"/>
    </source>
</evidence>
<keyword evidence="1" id="KW-1133">Transmembrane helix</keyword>
<dbReference type="Proteomes" id="UP001150001">
    <property type="component" value="Unassembled WGS sequence"/>
</dbReference>
<reference evidence="2" key="1">
    <citation type="submission" date="2022-11" db="EMBL/GenBank/DDBJ databases">
        <title>Role of the vibriolysin VemA secreted by the emergent pathogen Vibrio europaeus in the colonization of Manila clam mucus.</title>
        <authorList>
            <person name="Martinez C."/>
            <person name="Rodriguez S."/>
            <person name="Vences A."/>
            <person name="Barja J.L."/>
            <person name="Toranzo A.E."/>
            <person name="Dubert J."/>
        </authorList>
    </citation>
    <scope>NUCLEOTIDE SEQUENCE</scope>
    <source>
        <strain evidence="2">3454</strain>
    </source>
</reference>
<gene>
    <name evidence="2" type="ORF">OPW20_25480</name>
</gene>
<feature type="transmembrane region" description="Helical" evidence="1">
    <location>
        <begin position="49"/>
        <end position="64"/>
    </location>
</feature>
<evidence type="ECO:0000313" key="2">
    <source>
        <dbReference type="EMBL" id="MDC5743418.1"/>
    </source>
</evidence>
<sequence>MGNLLATAVLVIILLSILATIVWSVMGFYKDWPIITRAWKQMESFEKRLLPMGLLLFILIPALKDHAAADTYIPRVLIEILPGLAGSFFVAGVLSYMKQVHDIKSGNRTDT</sequence>
<keyword evidence="1" id="KW-0812">Transmembrane</keyword>
<feature type="transmembrane region" description="Helical" evidence="1">
    <location>
        <begin position="76"/>
        <end position="97"/>
    </location>
</feature>
<proteinExistence type="predicted"/>
<dbReference type="EMBL" id="JAPFIT010000033">
    <property type="protein sequence ID" value="MDC5743418.1"/>
    <property type="molecule type" value="Genomic_DNA"/>
</dbReference>
<name>A0ABT5H281_9VIBR</name>
<keyword evidence="1" id="KW-0472">Membrane</keyword>
<feature type="transmembrane region" description="Helical" evidence="1">
    <location>
        <begin position="6"/>
        <end position="29"/>
    </location>
</feature>
<comment type="caution">
    <text evidence="2">The sequence shown here is derived from an EMBL/GenBank/DDBJ whole genome shotgun (WGS) entry which is preliminary data.</text>
</comment>
<organism evidence="2 3">
    <name type="scientific">Vibrio europaeus</name>
    <dbReference type="NCBI Taxonomy" id="300876"/>
    <lineage>
        <taxon>Bacteria</taxon>
        <taxon>Pseudomonadati</taxon>
        <taxon>Pseudomonadota</taxon>
        <taxon>Gammaproteobacteria</taxon>
        <taxon>Vibrionales</taxon>
        <taxon>Vibrionaceae</taxon>
        <taxon>Vibrio</taxon>
        <taxon>Vibrio oreintalis group</taxon>
    </lineage>
</organism>
<evidence type="ECO:0000256" key="1">
    <source>
        <dbReference type="SAM" id="Phobius"/>
    </source>
</evidence>